<reference evidence="1" key="1">
    <citation type="submission" date="2013-11" db="EMBL/GenBank/DDBJ databases">
        <title>Genome sequence of the fusiform rust pathogen reveals effectors for host alternation and coevolution with pine.</title>
        <authorList>
            <consortium name="DOE Joint Genome Institute"/>
            <person name="Smith K."/>
            <person name="Pendleton A."/>
            <person name="Kubisiak T."/>
            <person name="Anderson C."/>
            <person name="Salamov A."/>
            <person name="Aerts A."/>
            <person name="Riley R."/>
            <person name="Clum A."/>
            <person name="Lindquist E."/>
            <person name="Ence D."/>
            <person name="Campbell M."/>
            <person name="Kronenberg Z."/>
            <person name="Feau N."/>
            <person name="Dhillon B."/>
            <person name="Hamelin R."/>
            <person name="Burleigh J."/>
            <person name="Smith J."/>
            <person name="Yandell M."/>
            <person name="Nelson C."/>
            <person name="Grigoriev I."/>
            <person name="Davis J."/>
        </authorList>
    </citation>
    <scope>NUCLEOTIDE SEQUENCE</scope>
    <source>
        <strain evidence="1">G11</strain>
    </source>
</reference>
<dbReference type="PANTHER" id="PTHR33481">
    <property type="entry name" value="REVERSE TRANSCRIPTASE"/>
    <property type="match status" value="1"/>
</dbReference>
<organism evidence="1 2">
    <name type="scientific">Cronartium quercuum f. sp. fusiforme G11</name>
    <dbReference type="NCBI Taxonomy" id="708437"/>
    <lineage>
        <taxon>Eukaryota</taxon>
        <taxon>Fungi</taxon>
        <taxon>Dikarya</taxon>
        <taxon>Basidiomycota</taxon>
        <taxon>Pucciniomycotina</taxon>
        <taxon>Pucciniomycetes</taxon>
        <taxon>Pucciniales</taxon>
        <taxon>Coleosporiaceae</taxon>
        <taxon>Cronartium</taxon>
    </lineage>
</organism>
<keyword evidence="2" id="KW-1185">Reference proteome</keyword>
<dbReference type="PANTHER" id="PTHR33481:SF1">
    <property type="entry name" value="ENDONUCLEASE_EXONUCLEASE_PHOSPHATASE DOMAIN-CONTAINING PROTEIN-RELATED"/>
    <property type="match status" value="1"/>
</dbReference>
<dbReference type="Proteomes" id="UP000886653">
    <property type="component" value="Unassembled WGS sequence"/>
</dbReference>
<comment type="caution">
    <text evidence="1">The sequence shown here is derived from an EMBL/GenBank/DDBJ whole genome shotgun (WGS) entry which is preliminary data.</text>
</comment>
<proteinExistence type="predicted"/>
<name>A0A9P6T596_9BASI</name>
<dbReference type="EMBL" id="MU167549">
    <property type="protein sequence ID" value="KAG0139627.1"/>
    <property type="molecule type" value="Genomic_DNA"/>
</dbReference>
<gene>
    <name evidence="1" type="ORF">CROQUDRAFT_54449</name>
</gene>
<evidence type="ECO:0000313" key="2">
    <source>
        <dbReference type="Proteomes" id="UP000886653"/>
    </source>
</evidence>
<accession>A0A9P6T596</accession>
<sequence>MYKALSDTKPSCLGEIAPLYWLDGSLTTDKIEQADLLFKGTSIVHAPVDLLDLWPPETQSDSQTVPHIIKEELEDIIKGLPKGKAKGPDDVSIELLFLAVEQILDPLLHLLNACLTLQPIQYKYLGSAWRVATMAIIRKFNKEDYSAAGAYRPIALLLCLGKVFEIILMR</sequence>
<protein>
    <submittedName>
        <fullName evidence="1">Uncharacterized protein</fullName>
    </submittedName>
</protein>
<evidence type="ECO:0000313" key="1">
    <source>
        <dbReference type="EMBL" id="KAG0139627.1"/>
    </source>
</evidence>
<dbReference type="OrthoDB" id="412006at2759"/>
<dbReference type="AlphaFoldDB" id="A0A9P6T596"/>